<proteinExistence type="predicted"/>
<evidence type="ECO:0000313" key="3">
    <source>
        <dbReference type="Proteomes" id="UP000242287"/>
    </source>
</evidence>
<dbReference type="InterPro" id="IPR008271">
    <property type="entry name" value="Ser/Thr_kinase_AS"/>
</dbReference>
<dbReference type="PROSITE" id="PS50011">
    <property type="entry name" value="PROTEIN_KINASE_DOM"/>
    <property type="match status" value="1"/>
</dbReference>
<dbReference type="PROSITE" id="PS00108">
    <property type="entry name" value="PROTEIN_KINASE_ST"/>
    <property type="match status" value="1"/>
</dbReference>
<dbReference type="PANTHER" id="PTHR24347">
    <property type="entry name" value="SERINE/THREONINE-PROTEIN KINASE"/>
    <property type="match status" value="1"/>
</dbReference>
<organism evidence="2 3">
    <name type="scientific">Amanita thiersii Skay4041</name>
    <dbReference type="NCBI Taxonomy" id="703135"/>
    <lineage>
        <taxon>Eukaryota</taxon>
        <taxon>Fungi</taxon>
        <taxon>Dikarya</taxon>
        <taxon>Basidiomycota</taxon>
        <taxon>Agaricomycotina</taxon>
        <taxon>Agaricomycetes</taxon>
        <taxon>Agaricomycetidae</taxon>
        <taxon>Agaricales</taxon>
        <taxon>Pluteineae</taxon>
        <taxon>Amanitaceae</taxon>
        <taxon>Amanita</taxon>
    </lineage>
</organism>
<sequence length="83" mass="9097">GGSVMHEHEVAHLDLKPENLVIREGDLQIVDFGPSFRVSGRKEVVKGFRGTRPWVAPEVGKADMSDEAFSPIAADLWATGRII</sequence>
<dbReference type="STRING" id="703135.A0A2A9NYT0"/>
<protein>
    <recommendedName>
        <fullName evidence="1">Protein kinase domain-containing protein</fullName>
    </recommendedName>
</protein>
<accession>A0A2A9NYT0</accession>
<dbReference type="Proteomes" id="UP000242287">
    <property type="component" value="Unassembled WGS sequence"/>
</dbReference>
<keyword evidence="3" id="KW-1185">Reference proteome</keyword>
<dbReference type="SUPFAM" id="SSF56112">
    <property type="entry name" value="Protein kinase-like (PK-like)"/>
    <property type="match status" value="1"/>
</dbReference>
<dbReference type="Gene3D" id="1.10.510.10">
    <property type="entry name" value="Transferase(Phosphotransferase) domain 1"/>
    <property type="match status" value="1"/>
</dbReference>
<dbReference type="GO" id="GO:0004672">
    <property type="term" value="F:protein kinase activity"/>
    <property type="evidence" value="ECO:0007669"/>
    <property type="project" value="InterPro"/>
</dbReference>
<dbReference type="GO" id="GO:0005524">
    <property type="term" value="F:ATP binding"/>
    <property type="evidence" value="ECO:0007669"/>
    <property type="project" value="InterPro"/>
</dbReference>
<evidence type="ECO:0000259" key="1">
    <source>
        <dbReference type="PROSITE" id="PS50011"/>
    </source>
</evidence>
<dbReference type="OrthoDB" id="4062651at2759"/>
<feature type="non-terminal residue" evidence="2">
    <location>
        <position position="1"/>
    </location>
</feature>
<dbReference type="EMBL" id="KZ301975">
    <property type="protein sequence ID" value="PFH53053.1"/>
    <property type="molecule type" value="Genomic_DNA"/>
</dbReference>
<evidence type="ECO:0000313" key="2">
    <source>
        <dbReference type="EMBL" id="PFH53053.1"/>
    </source>
</evidence>
<dbReference type="Pfam" id="PF00069">
    <property type="entry name" value="Pkinase"/>
    <property type="match status" value="1"/>
</dbReference>
<dbReference type="AlphaFoldDB" id="A0A2A9NYT0"/>
<dbReference type="InterPro" id="IPR000719">
    <property type="entry name" value="Prot_kinase_dom"/>
</dbReference>
<feature type="domain" description="Protein kinase" evidence="1">
    <location>
        <begin position="1"/>
        <end position="83"/>
    </location>
</feature>
<gene>
    <name evidence="2" type="ORF">AMATHDRAFT_105040</name>
</gene>
<reference evidence="2 3" key="1">
    <citation type="submission" date="2014-02" db="EMBL/GenBank/DDBJ databases">
        <title>Transposable element dynamics among asymbiotic and ectomycorrhizal Amanita fungi.</title>
        <authorList>
            <consortium name="DOE Joint Genome Institute"/>
            <person name="Hess J."/>
            <person name="Skrede I."/>
            <person name="Wolfe B."/>
            <person name="LaButti K."/>
            <person name="Ohm R.A."/>
            <person name="Grigoriev I.V."/>
            <person name="Pringle A."/>
        </authorList>
    </citation>
    <scope>NUCLEOTIDE SEQUENCE [LARGE SCALE GENOMIC DNA]</scope>
    <source>
        <strain evidence="2 3">SKay4041</strain>
    </source>
</reference>
<name>A0A2A9NYT0_9AGAR</name>
<feature type="non-terminal residue" evidence="2">
    <location>
        <position position="83"/>
    </location>
</feature>
<dbReference type="InterPro" id="IPR011009">
    <property type="entry name" value="Kinase-like_dom_sf"/>
</dbReference>